<evidence type="ECO:0000256" key="5">
    <source>
        <dbReference type="ARBA" id="ARBA00023054"/>
    </source>
</evidence>
<accession>I3JUW4</accession>
<evidence type="ECO:0000256" key="2">
    <source>
        <dbReference type="ARBA" id="ARBA00022499"/>
    </source>
</evidence>
<feature type="coiled-coil region" evidence="11">
    <location>
        <begin position="47"/>
        <end position="74"/>
    </location>
</feature>
<organism evidence="14 15">
    <name type="scientific">Oreochromis niloticus</name>
    <name type="common">Nile tilapia</name>
    <name type="synonym">Tilapia nilotica</name>
    <dbReference type="NCBI Taxonomy" id="8128"/>
    <lineage>
        <taxon>Eukaryota</taxon>
        <taxon>Metazoa</taxon>
        <taxon>Chordata</taxon>
        <taxon>Craniata</taxon>
        <taxon>Vertebrata</taxon>
        <taxon>Euteleostomi</taxon>
        <taxon>Actinopterygii</taxon>
        <taxon>Neopterygii</taxon>
        <taxon>Teleostei</taxon>
        <taxon>Neoteleostei</taxon>
        <taxon>Acanthomorphata</taxon>
        <taxon>Ovalentaria</taxon>
        <taxon>Cichlomorphae</taxon>
        <taxon>Cichliformes</taxon>
        <taxon>Cichlidae</taxon>
        <taxon>African cichlids</taxon>
        <taxon>Pseudocrenilabrinae</taxon>
        <taxon>Oreochromini</taxon>
        <taxon>Oreochromis</taxon>
    </lineage>
</organism>
<comment type="function">
    <text evidence="7">Chromatin reader component of the ATAC complex, a complex with histone acetyltransferase activity on histones H3 and H4. YEATS2 specifically recognizes and binds histone H3 crotonylated at 'Lys-27' (H3K27cr). Crotonylation marks active promoters and enhancers and confers resistance to transcriptional repressors.</text>
</comment>
<dbReference type="GO" id="GO:0051726">
    <property type="term" value="P:regulation of cell cycle"/>
    <property type="evidence" value="ECO:0007669"/>
    <property type="project" value="UniProtKB-ARBA"/>
</dbReference>
<evidence type="ECO:0000256" key="3">
    <source>
        <dbReference type="ARBA" id="ARBA00022553"/>
    </source>
</evidence>
<dbReference type="InterPro" id="IPR055129">
    <property type="entry name" value="YEATS_dom"/>
</dbReference>
<reference evidence="15" key="1">
    <citation type="submission" date="2012-01" db="EMBL/GenBank/DDBJ databases">
        <title>The Genome Sequence of Oreochromis niloticus (Nile Tilapia).</title>
        <authorList>
            <consortium name="Broad Institute Genome Assembly Team"/>
            <consortium name="Broad Institute Sequencing Platform"/>
            <person name="Di Palma F."/>
            <person name="Johnson J."/>
            <person name="Lander E.S."/>
            <person name="Lindblad-Toh K."/>
        </authorList>
    </citation>
    <scope>NUCLEOTIDE SEQUENCE [LARGE SCALE GENOMIC DNA]</scope>
</reference>
<name>I3JUW4_ORENI</name>
<evidence type="ECO:0000256" key="6">
    <source>
        <dbReference type="ARBA" id="ARBA00023242"/>
    </source>
</evidence>
<evidence type="ECO:0000313" key="14">
    <source>
        <dbReference type="Ensembl" id="ENSONIP00000012659.2"/>
    </source>
</evidence>
<dbReference type="InterPro" id="IPR055127">
    <property type="entry name" value="YEATS2_3HBD"/>
</dbReference>
<dbReference type="Pfam" id="PF03366">
    <property type="entry name" value="YEATS"/>
    <property type="match status" value="1"/>
</dbReference>
<keyword evidence="2" id="KW-1017">Isopeptide bond</keyword>
<sequence length="1380" mass="144839">MSGIKRKIEGNDPDYEDVSLVQNSKRNKAAEHSAREATVQKIETIIKEQFSLEMKNKEHEIDVISQRLNEARRMMDKLRACIVANYYASAGLTKLSEHTSKSDPAVLNHPAIRRFLESPSRSSSPLNQGSETPSLVQSESESLSQQGDGAERNGEGAWREESSRQERRPGRNTGKDTFGVPSSAEQRVTYHTTGDDASRLYAKKTIVVGNVSKYIPPDKREENDQSTHKWMVYVRGSRREPSINHFVKKVWFFLHPSYKPNDLVEVSEPPFHLTRRGWGEFPVRIQIHFKDPRNKRIDIIHQLKLDRTYTGLQTLGAETVVDVELHRDSLGEDYIPQPSSSKVTHRAASPTLTTSLAQTYGRSSSPVSHDSSVDKGVHSAGLAAGERTPTRPKAGDRVTLGSHGNSAFQPITASCKIVPQGQPPSPAESPGKSFQPITMSCKIVSGSPISTPSHSPLPRTPTTSTPVHCKQSSSSVLNNPYIIVDKPGQVIGMASSSAASTGSPSTKQSATQGTRSPAPKVHTGTFLSSGMKVIIKQEPGEVSTQQQQMVSTVTSQQQQASATAGHQFVAVKGGHMISMSAQKQAGGGTGATSSKMLGIPVSSGLQSSVKQVAISSGQILVAKGNPSVSKVMSGKQVLAQGVAKAIVSGASGISGHQGTKAAGGTGGKSGVMATLQLPANNLANLANLPPGTKLYLTTNSKNPSGKGKLLLIPQGAILRASSGSQQSQNSSSAGSGGSHNSSSSSSSSNLPSNLSYTSYILKQTPQGTFLVGQPAQGSGKQGSSSSAGHAASSPATATQQAIRVTAGQKAAILAQVSVVGSSQGAQVKLPDGSVKTVTAAGAGHLSKPGTTTLRMTGGVITAASSTPGSVSSASQQQASFTGSSNSCLSFYISASQHHSLLMAANQAAVISAAKNTSAAGGGSSSAGAVVTGAKGITNMPVISMSKGVGTVVGVPKSSSGASLVSATSLVSGVAAAGGKTGMLKIHSGGSSSQQTVLTIPANQLKQLGVGSGSGGLQTIFMPVGKGEINPQQNTPGAGASPSPAMKTEPGAGTAVTAGPSPPVTTAPASSVHVASAATTVKQEQGAENSSHDLINTEHIETMMQLLTAVVKKFPLIVPDKTEDSHPFCASSSEQYYSWNIGKRRASELQRAVAVKRVVQDVLDHSPRLQALTPPKTREVVQWCRQRGYTPPDPEPPQPKNDDESIEDILTQIDNEPECPSTLSSSEELVLRLEQMQALLKTEPEEADDEIVDIITVTPPCHKLKVKEEEQEADPEPKFFLGASLSDQFVSEAAQQIGVTFQPVEVEKNVFAPVIEAMILKATEQFASDILREALAGAYTKSPPNRVPREITAMNIHQAVNSIPTCDFLTNAHMGYLAKDN</sequence>
<comment type="subcellular location">
    <subcellularLocation>
        <location evidence="1 10">Nucleus</location>
    </subcellularLocation>
</comment>
<dbReference type="FunFam" id="2.60.40.1970:FF:000001">
    <property type="entry name" value="YEATS domain containing 2"/>
    <property type="match status" value="1"/>
</dbReference>
<dbReference type="Ensembl" id="ENSONIT00000012669.2">
    <property type="protein sequence ID" value="ENSONIP00000012659.2"/>
    <property type="gene ID" value="ENSONIG00000010066.2"/>
</dbReference>
<proteinExistence type="predicted"/>
<feature type="compositionally biased region" description="Low complexity" evidence="12">
    <location>
        <begin position="450"/>
        <end position="466"/>
    </location>
</feature>
<dbReference type="InterPro" id="IPR005033">
    <property type="entry name" value="YEATS"/>
</dbReference>
<evidence type="ECO:0000313" key="15">
    <source>
        <dbReference type="Proteomes" id="UP000005207"/>
    </source>
</evidence>
<dbReference type="Proteomes" id="UP000005207">
    <property type="component" value="Linkage group LG18"/>
</dbReference>
<protein>
    <recommendedName>
        <fullName evidence="9">YEATS domain-containing protein 2</fullName>
    </recommendedName>
</protein>
<evidence type="ECO:0000256" key="4">
    <source>
        <dbReference type="ARBA" id="ARBA00022843"/>
    </source>
</evidence>
<dbReference type="InterPro" id="IPR038704">
    <property type="entry name" value="YEAST_sf"/>
</dbReference>
<evidence type="ECO:0000259" key="13">
    <source>
        <dbReference type="PROSITE" id="PS51037"/>
    </source>
</evidence>
<evidence type="ECO:0000256" key="12">
    <source>
        <dbReference type="SAM" id="MobiDB-lite"/>
    </source>
</evidence>
<feature type="region of interest" description="Disordered" evidence="12">
    <location>
        <begin position="770"/>
        <end position="795"/>
    </location>
</feature>
<keyword evidence="5 11" id="KW-0175">Coiled coil</keyword>
<dbReference type="CDD" id="cd16907">
    <property type="entry name" value="YEATS_YEATS2_like"/>
    <property type="match status" value="1"/>
</dbReference>
<feature type="region of interest" description="Disordered" evidence="12">
    <location>
        <begin position="448"/>
        <end position="472"/>
    </location>
</feature>
<feature type="region of interest" description="Disordered" evidence="12">
    <location>
        <begin position="720"/>
        <end position="750"/>
    </location>
</feature>
<dbReference type="PANTHER" id="PTHR23195">
    <property type="entry name" value="YEATS DOMAIN"/>
    <property type="match status" value="1"/>
</dbReference>
<evidence type="ECO:0000256" key="7">
    <source>
        <dbReference type="ARBA" id="ARBA00060245"/>
    </source>
</evidence>
<keyword evidence="3" id="KW-0597">Phosphoprotein</keyword>
<feature type="compositionally biased region" description="Low complexity" evidence="12">
    <location>
        <begin position="134"/>
        <end position="146"/>
    </location>
</feature>
<dbReference type="Pfam" id="PF22951">
    <property type="entry name" value="3HBD"/>
    <property type="match status" value="1"/>
</dbReference>
<dbReference type="Gene3D" id="2.60.40.1970">
    <property type="entry name" value="YEATS domain"/>
    <property type="match status" value="1"/>
</dbReference>
<feature type="compositionally biased region" description="Low complexity" evidence="12">
    <location>
        <begin position="772"/>
        <end position="795"/>
    </location>
</feature>
<dbReference type="GO" id="GO:0005634">
    <property type="term" value="C:nucleus"/>
    <property type="evidence" value="ECO:0007669"/>
    <property type="project" value="UniProtKB-SubCell"/>
</dbReference>
<feature type="compositionally biased region" description="Polar residues" evidence="12">
    <location>
        <begin position="183"/>
        <end position="192"/>
    </location>
</feature>
<evidence type="ECO:0000256" key="10">
    <source>
        <dbReference type="PROSITE-ProRule" id="PRU00376"/>
    </source>
</evidence>
<feature type="region of interest" description="Disordered" evidence="12">
    <location>
        <begin position="1026"/>
        <end position="1070"/>
    </location>
</feature>
<feature type="domain" description="YEATS" evidence="13">
    <location>
        <begin position="196"/>
        <end position="341"/>
    </location>
</feature>
<dbReference type="GeneTree" id="ENSGT00940000156789"/>
<reference evidence="14" key="2">
    <citation type="submission" date="2025-08" db="UniProtKB">
        <authorList>
            <consortium name="Ensembl"/>
        </authorList>
    </citation>
    <scope>IDENTIFICATION</scope>
</reference>
<feature type="compositionally biased region" description="Polar residues" evidence="12">
    <location>
        <begin position="119"/>
        <end position="133"/>
    </location>
</feature>
<evidence type="ECO:0000256" key="1">
    <source>
        <dbReference type="ARBA" id="ARBA00004123"/>
    </source>
</evidence>
<feature type="compositionally biased region" description="Low complexity" evidence="12">
    <location>
        <begin position="721"/>
        <end position="750"/>
    </location>
</feature>
<evidence type="ECO:0000256" key="9">
    <source>
        <dbReference type="ARBA" id="ARBA00068329"/>
    </source>
</evidence>
<comment type="subunit">
    <text evidence="8">Component of the ADA2A-containing complex (ATAC), composed of KAT14, KAT2A, TADA2L, TADA3L, ZZ3, MBIP, WDR5, YEATS2, SGF29 and DR1.</text>
</comment>
<feature type="region of interest" description="Disordered" evidence="12">
    <location>
        <begin position="117"/>
        <end position="193"/>
    </location>
</feature>
<keyword evidence="6 10" id="KW-0539">Nucleus</keyword>
<evidence type="ECO:0000256" key="8">
    <source>
        <dbReference type="ARBA" id="ARBA00065122"/>
    </source>
</evidence>
<keyword evidence="4" id="KW-0832">Ubl conjugation</keyword>
<dbReference type="GO" id="GO:0006355">
    <property type="term" value="P:regulation of DNA-templated transcription"/>
    <property type="evidence" value="ECO:0007669"/>
    <property type="project" value="InterPro"/>
</dbReference>
<feature type="region of interest" description="Disordered" evidence="12">
    <location>
        <begin position="359"/>
        <end position="394"/>
    </location>
</feature>
<gene>
    <name evidence="14" type="primary">yeats2</name>
</gene>
<feature type="region of interest" description="Disordered" evidence="12">
    <location>
        <begin position="494"/>
        <end position="524"/>
    </location>
</feature>
<dbReference type="PROSITE" id="PS51037">
    <property type="entry name" value="YEATS"/>
    <property type="match status" value="1"/>
</dbReference>
<evidence type="ECO:0000256" key="11">
    <source>
        <dbReference type="SAM" id="Coils"/>
    </source>
</evidence>
<feature type="compositionally biased region" description="Low complexity" evidence="12">
    <location>
        <begin position="494"/>
        <end position="506"/>
    </location>
</feature>
<keyword evidence="15" id="KW-1185">Reference proteome</keyword>
<feature type="compositionally biased region" description="Basic and acidic residues" evidence="12">
    <location>
        <begin position="149"/>
        <end position="169"/>
    </location>
</feature>
<reference evidence="14" key="3">
    <citation type="submission" date="2025-09" db="UniProtKB">
        <authorList>
            <consortium name="Ensembl"/>
        </authorList>
    </citation>
    <scope>IDENTIFICATION</scope>
</reference>
<dbReference type="GO" id="GO:0070461">
    <property type="term" value="C:SAGA-type complex"/>
    <property type="evidence" value="ECO:0007669"/>
    <property type="project" value="UniProtKB-ARBA"/>
</dbReference>